<keyword evidence="4" id="KW-1185">Reference proteome</keyword>
<dbReference type="NCBIfam" id="TIGR01554">
    <property type="entry name" value="major_cap_HK97"/>
    <property type="match status" value="1"/>
</dbReference>
<sequence>MAGIDINRTTQGVYLPPAVSSEIWQDAQEASIIMQLARRIDIPGRGVSIPIITGDPTAEWVAETDEKPVSRGTLSNKTLTPYKLAVIEPFSMEFRRDLPTLYNALRGRLAGAIARLFDETVLFGPSPGSGFDTLAGVPEVDLSGGFYDGLVQAIVDVSAANGDVSAWVFDGSGEGLALQAKDNTGRPLFISNLQSEGRSIGTLLGRPAYKSRHVSDGAGTVGFAGDWSSAMYGMVTGISISESDQATLTDSDGTVLNLWQRNMFAIRAELEIGFALRDEDRFVRFTAGGS</sequence>
<reference evidence="4" key="1">
    <citation type="journal article" date="2019" name="Int. J. Syst. Evol. Microbiol.">
        <title>The Global Catalogue of Microorganisms (GCM) 10K type strain sequencing project: providing services to taxonomists for standard genome sequencing and annotation.</title>
        <authorList>
            <consortium name="The Broad Institute Genomics Platform"/>
            <consortium name="The Broad Institute Genome Sequencing Center for Infectious Disease"/>
            <person name="Wu L."/>
            <person name="Ma J."/>
        </authorList>
    </citation>
    <scope>NUCLEOTIDE SEQUENCE [LARGE SCALE GENOMIC DNA]</scope>
    <source>
        <strain evidence="4">CGMCC 4.7382</strain>
    </source>
</reference>
<dbReference type="Gene3D" id="3.30.2320.10">
    <property type="entry name" value="hypothetical protein PF0899 domain"/>
    <property type="match status" value="1"/>
</dbReference>
<gene>
    <name evidence="3" type="ORF">ACFQRF_24065</name>
</gene>
<feature type="domain" description="Phage capsid-like C-terminal" evidence="2">
    <location>
        <begin position="12"/>
        <end position="284"/>
    </location>
</feature>
<accession>A0ABW2KP65</accession>
<comment type="caution">
    <text evidence="3">The sequence shown here is derived from an EMBL/GenBank/DDBJ whole genome shotgun (WGS) entry which is preliminary data.</text>
</comment>
<dbReference type="RefSeq" id="WP_379873456.1">
    <property type="nucleotide sequence ID" value="NZ_JBHTBH010000014.1"/>
</dbReference>
<comment type="subcellular location">
    <subcellularLocation>
        <location evidence="1">Virion</location>
    </subcellularLocation>
</comment>
<name>A0ABW2KP65_9ACTN</name>
<dbReference type="InterPro" id="IPR024455">
    <property type="entry name" value="Phage_capsid"/>
</dbReference>
<protein>
    <submittedName>
        <fullName evidence="3">Phage major capsid protein</fullName>
    </submittedName>
</protein>
<dbReference type="Proteomes" id="UP001596540">
    <property type="component" value="Unassembled WGS sequence"/>
</dbReference>
<evidence type="ECO:0000313" key="3">
    <source>
        <dbReference type="EMBL" id="MFC7330814.1"/>
    </source>
</evidence>
<organism evidence="3 4">
    <name type="scientific">Marinactinospora rubrisoli</name>
    <dbReference type="NCBI Taxonomy" id="2715399"/>
    <lineage>
        <taxon>Bacteria</taxon>
        <taxon>Bacillati</taxon>
        <taxon>Actinomycetota</taxon>
        <taxon>Actinomycetes</taxon>
        <taxon>Streptosporangiales</taxon>
        <taxon>Nocardiopsidaceae</taxon>
        <taxon>Marinactinospora</taxon>
    </lineage>
</organism>
<dbReference type="Pfam" id="PF05065">
    <property type="entry name" value="Phage_capsid"/>
    <property type="match status" value="1"/>
</dbReference>
<evidence type="ECO:0000259" key="2">
    <source>
        <dbReference type="Pfam" id="PF05065"/>
    </source>
</evidence>
<dbReference type="SUPFAM" id="SSF56563">
    <property type="entry name" value="Major capsid protein gp5"/>
    <property type="match status" value="1"/>
</dbReference>
<evidence type="ECO:0000313" key="4">
    <source>
        <dbReference type="Proteomes" id="UP001596540"/>
    </source>
</evidence>
<dbReference type="InterPro" id="IPR054612">
    <property type="entry name" value="Phage_capsid-like_C"/>
</dbReference>
<evidence type="ECO:0000256" key="1">
    <source>
        <dbReference type="ARBA" id="ARBA00004328"/>
    </source>
</evidence>
<dbReference type="EMBL" id="JBHTBH010000014">
    <property type="protein sequence ID" value="MFC7330814.1"/>
    <property type="molecule type" value="Genomic_DNA"/>
</dbReference>
<dbReference type="Gene3D" id="3.30.2400.10">
    <property type="entry name" value="Major capsid protein gp5"/>
    <property type="match status" value="1"/>
</dbReference>
<proteinExistence type="predicted"/>